<dbReference type="Proteomes" id="UP000180088">
    <property type="component" value="Unassembled WGS sequence"/>
</dbReference>
<dbReference type="STRING" id="1903179.BI347_09460"/>
<name>A0A1S1X2G3_9NEIS</name>
<keyword evidence="5" id="KW-0560">Oxidoreductase</keyword>
<comment type="similarity">
    <text evidence="2">Belongs to the NADH dehydrogenase family.</text>
</comment>
<keyword evidence="4" id="KW-0274">FAD</keyword>
<keyword evidence="3" id="KW-0285">Flavoprotein</keyword>
<evidence type="ECO:0000256" key="3">
    <source>
        <dbReference type="ARBA" id="ARBA00022630"/>
    </source>
</evidence>
<dbReference type="RefSeq" id="WP_071114305.1">
    <property type="nucleotide sequence ID" value="NZ_MKCS01000001.1"/>
</dbReference>
<reference evidence="9 10" key="1">
    <citation type="submission" date="2016-09" db="EMBL/GenBank/DDBJ databases">
        <title>Chromobacterium muskegensis sp. nov., an insecticidal bacterium isolated from Sphagnum bogs.</title>
        <authorList>
            <person name="Sparks M.E."/>
            <person name="Blackburn M.B."/>
            <person name="Gundersen-Rindal D.E."/>
            <person name="Mitchell A."/>
            <person name="Farrar R."/>
            <person name="Kuhar D."/>
        </authorList>
    </citation>
    <scope>NUCLEOTIDE SEQUENCE [LARGE SCALE GENOMIC DNA]</scope>
    <source>
        <strain evidence="8 10">14B-1</strain>
        <strain evidence="7 9">37-2</strain>
    </source>
</reference>
<feature type="domain" description="FAD/NAD(P)-binding" evidence="6">
    <location>
        <begin position="10"/>
        <end position="292"/>
    </location>
</feature>
<dbReference type="AlphaFoldDB" id="A0A1S1X2G3"/>
<evidence type="ECO:0000313" key="10">
    <source>
        <dbReference type="Proteomes" id="UP000180280"/>
    </source>
</evidence>
<sequence>MTTLPPPPARILILGGGYAGLCLARRLAHPAMPPSDITLLDASSHWQERIRLHQVAAGQNLPRFDYQQTLAPLGIRFVQAVASAIHPHARRVEAQTPAGEALELEYDYLALTLGSHIAQDPALADPQLLPLDSPIQAAILHRHLQAQPDARVLIVGGGLSGLESAFEIADAWPRASVTLADAGRLAASSQPGGLSHQAVDYLIQSARQKRIDWLQDARVIASQDGTARFERGGTLDFDIGLISAGFAPSPLARAAGLSVNARGQALVDASLASVGHPEILAAGDCAAIATAESGPCRMSCAAALPAAVGIANTLRARLLGQPAPDYVFRYVFRCLSLGRNDGLIQFVDSHDAPTRQVWTGIEAARWKEFICQRTLATLGLAETPHQPQLPPLAVMPRLLQMQSFFAEPA</sequence>
<dbReference type="GO" id="GO:0019646">
    <property type="term" value="P:aerobic electron transport chain"/>
    <property type="evidence" value="ECO:0007669"/>
    <property type="project" value="TreeGrafter"/>
</dbReference>
<evidence type="ECO:0000259" key="6">
    <source>
        <dbReference type="Pfam" id="PF07992"/>
    </source>
</evidence>
<dbReference type="SUPFAM" id="SSF51905">
    <property type="entry name" value="FAD/NAD(P)-binding domain"/>
    <property type="match status" value="1"/>
</dbReference>
<evidence type="ECO:0000256" key="2">
    <source>
        <dbReference type="ARBA" id="ARBA00005272"/>
    </source>
</evidence>
<accession>A0A1S1X2G3</accession>
<proteinExistence type="inferred from homology"/>
<dbReference type="Proteomes" id="UP000180280">
    <property type="component" value="Unassembled WGS sequence"/>
</dbReference>
<dbReference type="PRINTS" id="PR00368">
    <property type="entry name" value="FADPNR"/>
</dbReference>
<gene>
    <name evidence="8" type="ORF">BI344_11175</name>
    <name evidence="7" type="ORF">BI347_09460</name>
</gene>
<evidence type="ECO:0000313" key="9">
    <source>
        <dbReference type="Proteomes" id="UP000180088"/>
    </source>
</evidence>
<dbReference type="PANTHER" id="PTHR42913:SF3">
    <property type="entry name" value="64 KDA MITOCHONDRIAL NADH DEHYDROGENASE (EUROFUNG)"/>
    <property type="match status" value="1"/>
</dbReference>
<comment type="cofactor">
    <cofactor evidence="1">
        <name>FAD</name>
        <dbReference type="ChEBI" id="CHEBI:57692"/>
    </cofactor>
</comment>
<protein>
    <recommendedName>
        <fullName evidence="6">FAD/NAD(P)-binding domain-containing protein</fullName>
    </recommendedName>
</protein>
<dbReference type="InterPro" id="IPR023753">
    <property type="entry name" value="FAD/NAD-binding_dom"/>
</dbReference>
<evidence type="ECO:0000256" key="1">
    <source>
        <dbReference type="ARBA" id="ARBA00001974"/>
    </source>
</evidence>
<dbReference type="OrthoDB" id="9342835at2"/>
<dbReference type="Pfam" id="PF07992">
    <property type="entry name" value="Pyr_redox_2"/>
    <property type="match status" value="1"/>
</dbReference>
<dbReference type="GO" id="GO:0003955">
    <property type="term" value="F:NAD(P)H dehydrogenase (quinone) activity"/>
    <property type="evidence" value="ECO:0007669"/>
    <property type="project" value="TreeGrafter"/>
</dbReference>
<evidence type="ECO:0000313" key="7">
    <source>
        <dbReference type="EMBL" id="OHX13717.1"/>
    </source>
</evidence>
<dbReference type="InterPro" id="IPR051169">
    <property type="entry name" value="NADH-Q_oxidoreductase"/>
</dbReference>
<evidence type="ECO:0000256" key="4">
    <source>
        <dbReference type="ARBA" id="ARBA00022827"/>
    </source>
</evidence>
<keyword evidence="10" id="KW-1185">Reference proteome</keyword>
<organism evidence="7 9">
    <name type="scientific">Chromobacterium sphagni</name>
    <dbReference type="NCBI Taxonomy" id="1903179"/>
    <lineage>
        <taxon>Bacteria</taxon>
        <taxon>Pseudomonadati</taxon>
        <taxon>Pseudomonadota</taxon>
        <taxon>Betaproteobacteria</taxon>
        <taxon>Neisseriales</taxon>
        <taxon>Chromobacteriaceae</taxon>
        <taxon>Chromobacterium</taxon>
    </lineage>
</organism>
<evidence type="ECO:0000256" key="5">
    <source>
        <dbReference type="ARBA" id="ARBA00023002"/>
    </source>
</evidence>
<dbReference type="EMBL" id="MKCT01000061">
    <property type="protein sequence ID" value="OHX18092.1"/>
    <property type="molecule type" value="Genomic_DNA"/>
</dbReference>
<dbReference type="Gene3D" id="3.50.50.100">
    <property type="match status" value="1"/>
</dbReference>
<dbReference type="PANTHER" id="PTHR42913">
    <property type="entry name" value="APOPTOSIS-INDUCING FACTOR 1"/>
    <property type="match status" value="1"/>
</dbReference>
<dbReference type="EMBL" id="MKCS01000001">
    <property type="protein sequence ID" value="OHX13717.1"/>
    <property type="molecule type" value="Genomic_DNA"/>
</dbReference>
<dbReference type="InterPro" id="IPR036188">
    <property type="entry name" value="FAD/NAD-bd_sf"/>
</dbReference>
<dbReference type="PRINTS" id="PR00411">
    <property type="entry name" value="PNDRDTASEI"/>
</dbReference>
<evidence type="ECO:0000313" key="8">
    <source>
        <dbReference type="EMBL" id="OHX18092.1"/>
    </source>
</evidence>
<comment type="caution">
    <text evidence="7">The sequence shown here is derived from an EMBL/GenBank/DDBJ whole genome shotgun (WGS) entry which is preliminary data.</text>
</comment>